<protein>
    <submittedName>
        <fullName evidence="3">Uncharacterized protein LOC107014254</fullName>
    </submittedName>
</protein>
<feature type="coiled-coil region" evidence="1">
    <location>
        <begin position="36"/>
        <end position="125"/>
    </location>
</feature>
<keyword evidence="1" id="KW-0175">Coiled coil</keyword>
<dbReference type="RefSeq" id="XP_015069593.1">
    <property type="nucleotide sequence ID" value="XM_015214107.2"/>
</dbReference>
<name>A0ABM1GDJ0_SOLPN</name>
<gene>
    <name evidence="3" type="primary">LOC107014254</name>
</gene>
<evidence type="ECO:0000313" key="3">
    <source>
        <dbReference type="RefSeq" id="XP_015069593.1"/>
    </source>
</evidence>
<dbReference type="Proteomes" id="UP000694930">
    <property type="component" value="Chromosome 3"/>
</dbReference>
<evidence type="ECO:0000256" key="1">
    <source>
        <dbReference type="SAM" id="Coils"/>
    </source>
</evidence>
<organism evidence="2 3">
    <name type="scientific">Solanum pennellii</name>
    <name type="common">Tomato</name>
    <name type="synonym">Lycopersicon pennellii</name>
    <dbReference type="NCBI Taxonomy" id="28526"/>
    <lineage>
        <taxon>Eukaryota</taxon>
        <taxon>Viridiplantae</taxon>
        <taxon>Streptophyta</taxon>
        <taxon>Embryophyta</taxon>
        <taxon>Tracheophyta</taxon>
        <taxon>Spermatophyta</taxon>
        <taxon>Magnoliopsida</taxon>
        <taxon>eudicotyledons</taxon>
        <taxon>Gunneridae</taxon>
        <taxon>Pentapetalae</taxon>
        <taxon>asterids</taxon>
        <taxon>lamiids</taxon>
        <taxon>Solanales</taxon>
        <taxon>Solanaceae</taxon>
        <taxon>Solanoideae</taxon>
        <taxon>Solaneae</taxon>
        <taxon>Solanum</taxon>
        <taxon>Solanum subgen. Lycopersicon</taxon>
    </lineage>
</organism>
<reference evidence="3" key="2">
    <citation type="submission" date="2025-08" db="UniProtKB">
        <authorList>
            <consortium name="RefSeq"/>
        </authorList>
    </citation>
    <scope>IDENTIFICATION</scope>
</reference>
<proteinExistence type="predicted"/>
<keyword evidence="2" id="KW-1185">Reference proteome</keyword>
<dbReference type="GeneID" id="107014254"/>
<reference evidence="2" key="1">
    <citation type="journal article" date="2014" name="Nat. Genet.">
        <title>The genome of the stress-tolerant wild tomato species Solanum pennellii.</title>
        <authorList>
            <person name="Bolger A."/>
            <person name="Scossa F."/>
            <person name="Bolger M.E."/>
            <person name="Lanz C."/>
            <person name="Maumus F."/>
            <person name="Tohge T."/>
            <person name="Quesneville H."/>
            <person name="Alseekh S."/>
            <person name="Sorensen I."/>
            <person name="Lichtenstein G."/>
            <person name="Fich E.A."/>
            <person name="Conte M."/>
            <person name="Keller H."/>
            <person name="Schneeberger K."/>
            <person name="Schwacke R."/>
            <person name="Ofner I."/>
            <person name="Vrebalov J."/>
            <person name="Xu Y."/>
            <person name="Osorio S."/>
            <person name="Aflitos S.A."/>
            <person name="Schijlen E."/>
            <person name="Jimenez-Gomez J.M."/>
            <person name="Ryngajllo M."/>
            <person name="Kimura S."/>
            <person name="Kumar R."/>
            <person name="Koenig D."/>
            <person name="Headland L.R."/>
            <person name="Maloof J.N."/>
            <person name="Sinha N."/>
            <person name="van Ham R.C."/>
            <person name="Lankhorst R.K."/>
            <person name="Mao L."/>
            <person name="Vogel A."/>
            <person name="Arsova B."/>
            <person name="Panstruga R."/>
            <person name="Fei Z."/>
            <person name="Rose J.K."/>
            <person name="Zamir D."/>
            <person name="Carrari F."/>
            <person name="Giovannoni J.J."/>
            <person name="Weigel D."/>
            <person name="Usadel B."/>
            <person name="Fernie A.R."/>
        </authorList>
    </citation>
    <scope>NUCLEOTIDE SEQUENCE [LARGE SCALE GENOMIC DNA]</scope>
    <source>
        <strain evidence="2">cv. LA0716</strain>
    </source>
</reference>
<accession>A0ABM1GDJ0</accession>
<sequence length="146" mass="17145">MEEELDQNKEIMSLRRERNLLLRKVDVLKAIHKVTLETKEMEIGVLKQKLDQLDSTIMFYKGVFEATEREIKQLNQKLQEQDNKQWKLKMGLLYTVKSELAKIKIKELQNKLSELENKLMIQDNAIHHKLINENIQVGESSGANID</sequence>
<evidence type="ECO:0000313" key="2">
    <source>
        <dbReference type="Proteomes" id="UP000694930"/>
    </source>
</evidence>